<dbReference type="InterPro" id="IPR046373">
    <property type="entry name" value="Acyl-CoA_Oxase/DH_mid-dom_sf"/>
</dbReference>
<comment type="catalytic activity">
    <reaction evidence="15">
        <text>a long-chain 2,3-saturated fatty acyl-CoA + oxidized [electron-transfer flavoprotein] + H(+) = a long-chain (2E)-enoyl-CoA + reduced [electron-transfer flavoprotein]</text>
        <dbReference type="Rhea" id="RHEA:17721"/>
        <dbReference type="Rhea" id="RHEA-COMP:10685"/>
        <dbReference type="Rhea" id="RHEA-COMP:10686"/>
        <dbReference type="ChEBI" id="CHEBI:15378"/>
        <dbReference type="ChEBI" id="CHEBI:57692"/>
        <dbReference type="ChEBI" id="CHEBI:58307"/>
        <dbReference type="ChEBI" id="CHEBI:83721"/>
        <dbReference type="ChEBI" id="CHEBI:83727"/>
        <dbReference type="EC" id="1.3.8.8"/>
    </reaction>
</comment>
<evidence type="ECO:0000256" key="17">
    <source>
        <dbReference type="ARBA" id="ARBA00050336"/>
    </source>
</evidence>
<dbReference type="InterPro" id="IPR025878">
    <property type="entry name" value="Acyl-CoA_dh-like_C_dom"/>
</dbReference>
<evidence type="ECO:0000256" key="12">
    <source>
        <dbReference type="ARBA" id="ARBA00023098"/>
    </source>
</evidence>
<reference evidence="31" key="1">
    <citation type="submission" date="2019-08" db="EMBL/GenBank/DDBJ databases">
        <title>Complete genome sequence of a mangrove-derived Streptomyces xiamenensis.</title>
        <authorList>
            <person name="Xu J."/>
        </authorList>
    </citation>
    <scope>NUCLEOTIDE SEQUENCE</scope>
    <source>
        <strain evidence="31">318</strain>
    </source>
</reference>
<evidence type="ECO:0000256" key="8">
    <source>
        <dbReference type="ARBA" id="ARBA00022630"/>
    </source>
</evidence>
<dbReference type="AlphaFoldDB" id="A0A0F7FSJ2"/>
<dbReference type="EMBL" id="CP009922">
    <property type="protein sequence ID" value="AKG43029.1"/>
    <property type="molecule type" value="Genomic_DNA"/>
</dbReference>
<comment type="catalytic activity">
    <reaction evidence="21">
        <text>oxidized [electron-transfer flavoprotein] + hexadecanoyl-CoA + H(+) = (2E)-hexadecenoyl-CoA + reduced [electron-transfer flavoprotein]</text>
        <dbReference type="Rhea" id="RHEA:43448"/>
        <dbReference type="Rhea" id="RHEA-COMP:10685"/>
        <dbReference type="Rhea" id="RHEA-COMP:10686"/>
        <dbReference type="ChEBI" id="CHEBI:15378"/>
        <dbReference type="ChEBI" id="CHEBI:57379"/>
        <dbReference type="ChEBI" id="CHEBI:57692"/>
        <dbReference type="ChEBI" id="CHEBI:58307"/>
        <dbReference type="ChEBI" id="CHEBI:61526"/>
    </reaction>
</comment>
<comment type="catalytic activity">
    <reaction evidence="18">
        <text>butanoyl-CoA + oxidized [electron-transfer flavoprotein] + H(+) = (2E)-butenoyl-CoA + reduced [electron-transfer flavoprotein]</text>
        <dbReference type="Rhea" id="RHEA:24004"/>
        <dbReference type="Rhea" id="RHEA-COMP:10685"/>
        <dbReference type="Rhea" id="RHEA-COMP:10686"/>
        <dbReference type="ChEBI" id="CHEBI:15378"/>
        <dbReference type="ChEBI" id="CHEBI:57332"/>
        <dbReference type="ChEBI" id="CHEBI:57371"/>
        <dbReference type="ChEBI" id="CHEBI:57692"/>
        <dbReference type="ChEBI" id="CHEBI:58307"/>
    </reaction>
</comment>
<dbReference type="GO" id="GO:0005886">
    <property type="term" value="C:plasma membrane"/>
    <property type="evidence" value="ECO:0007669"/>
    <property type="project" value="TreeGrafter"/>
</dbReference>
<accession>A0A0F7FSJ2</accession>
<comment type="function">
    <text evidence="22">Acyl-CoA dehydrogenase that exhibits broad specificity for linear acyl-CoA substrates, with a preference for long-chain substrates.</text>
</comment>
<feature type="domain" description="Acyl-CoA oxidase/dehydrogenase middle" evidence="29">
    <location>
        <begin position="162"/>
        <end position="271"/>
    </location>
</feature>
<evidence type="ECO:0000313" key="31">
    <source>
        <dbReference type="EMBL" id="AKG43029.1"/>
    </source>
</evidence>
<evidence type="ECO:0000256" key="11">
    <source>
        <dbReference type="ARBA" id="ARBA00023002"/>
    </source>
</evidence>
<dbReference type="SUPFAM" id="SSF47203">
    <property type="entry name" value="Acyl-CoA dehydrogenase C-terminal domain-like"/>
    <property type="match status" value="1"/>
</dbReference>
<dbReference type="InterPro" id="IPR036250">
    <property type="entry name" value="AcylCo_DH-like_C"/>
</dbReference>
<comment type="pathway">
    <text evidence="2">Lipid metabolism; fatty acid metabolism.</text>
</comment>
<sequence length="599" mass="65199">MSHYRPHVRDIEFTLFEVLGRGEVYGQGAFADADEATARTMLAEVARLATDELADATVAADRTPPEYRPLDHTVTLPDAFTKAYRVWMESGWHRLWLPPELGGSRIAPSLQWAATELVMGANPALHMYQSFGGFASVLHTLGTEEQRLLARTMVEREWGGTMVLTEADAGSDVGSLRTRAVPQPDGSWHIEGVKRFITSGEHDLSDNIVHFVLARPEGHGPGTKGLSMFVVPKYRVTDWATGELGARNGVRATALEEKMGLKASSTVELTFGAEGEAAIGHLVGERHDGIRQMFTILEHARMMVGTKAIATLSSGHRNAVAYARERLQGADLTRATDKSAPRVPIIRHPEVRRSLLTQKAYAEGLRALVLYTASAQDDGNRALSDLLLPLVKGYGAERSWEQLSAALQIFGGAGYLADHPLEQYLRDARIDSLYEGTTAIQGMDLFFRKIARDQGAALTALLTEIKEFASSRAGGDQLRPECEQLGSAAAALQKIAETLGGHLLTSFAEPTALYEVGRNTTRLLMAAGDVVIGWLLLRGAAVAAERLTREVRSADRAFYEGKIAAASVFAHDVLPLVAAQLHTVTRADERLMALPEEAF</sequence>
<comment type="catalytic activity">
    <reaction evidence="14">
        <text>hexanoyl-CoA + oxidized [electron-transfer flavoprotein] + H(+) = (2E)-hexenoyl-CoA + reduced [electron-transfer flavoprotein]</text>
        <dbReference type="Rhea" id="RHEA:43464"/>
        <dbReference type="Rhea" id="RHEA-COMP:10685"/>
        <dbReference type="Rhea" id="RHEA-COMP:10686"/>
        <dbReference type="ChEBI" id="CHEBI:15378"/>
        <dbReference type="ChEBI" id="CHEBI:57692"/>
        <dbReference type="ChEBI" id="CHEBI:58307"/>
        <dbReference type="ChEBI" id="CHEBI:62077"/>
        <dbReference type="ChEBI" id="CHEBI:62620"/>
    </reaction>
</comment>
<dbReference type="InterPro" id="IPR037069">
    <property type="entry name" value="AcylCoA_DH/ox_N_sf"/>
</dbReference>
<evidence type="ECO:0000256" key="16">
    <source>
        <dbReference type="ARBA" id="ARBA00050315"/>
    </source>
</evidence>
<dbReference type="InterPro" id="IPR009100">
    <property type="entry name" value="AcylCoA_DH/oxidase_NM_dom_sf"/>
</dbReference>
<dbReference type="RefSeq" id="WP_030725401.1">
    <property type="nucleotide sequence ID" value="NZ_CP009922.3"/>
</dbReference>
<evidence type="ECO:0000313" key="32">
    <source>
        <dbReference type="Proteomes" id="UP000034034"/>
    </source>
</evidence>
<keyword evidence="32" id="KW-1185">Reference proteome</keyword>
<evidence type="ECO:0000256" key="19">
    <source>
        <dbReference type="ARBA" id="ARBA00050703"/>
    </source>
</evidence>
<evidence type="ECO:0000256" key="24">
    <source>
        <dbReference type="ARBA" id="ARBA00075470"/>
    </source>
</evidence>
<dbReference type="Gene3D" id="2.40.110.10">
    <property type="entry name" value="Butyryl-CoA Dehydrogenase, subunit A, domain 2"/>
    <property type="match status" value="1"/>
</dbReference>
<comment type="catalytic activity">
    <reaction evidence="16">
        <text>a short-chain 2,3-saturated fatty acyl-CoA + oxidized [electron-transfer flavoprotein] + H(+) = a short-chain (2E)-enoyl-CoA + reduced [electron-transfer flavoprotein]</text>
        <dbReference type="Rhea" id="RHEA:47196"/>
        <dbReference type="Rhea" id="RHEA-COMP:10685"/>
        <dbReference type="Rhea" id="RHEA-COMP:10686"/>
        <dbReference type="ChEBI" id="CHEBI:15378"/>
        <dbReference type="ChEBI" id="CHEBI:57692"/>
        <dbReference type="ChEBI" id="CHEBI:58307"/>
        <dbReference type="ChEBI" id="CHEBI:87487"/>
        <dbReference type="ChEBI" id="CHEBI:87488"/>
        <dbReference type="EC" id="1.3.8.1"/>
    </reaction>
</comment>
<dbReference type="PANTHER" id="PTHR42803">
    <property type="entry name" value="ACYL-COA DEHYDROGENASE"/>
    <property type="match status" value="1"/>
</dbReference>
<dbReference type="GO" id="GO:0004466">
    <property type="term" value="F:long-chain fatty acyl-CoA dehydrogenase activity"/>
    <property type="evidence" value="ECO:0007669"/>
    <property type="project" value="UniProtKB-EC"/>
</dbReference>
<dbReference type="FunFam" id="1.20.140.10:FF:000016">
    <property type="entry name" value="Acyl-CoA dehydrogenase FadE5"/>
    <property type="match status" value="1"/>
</dbReference>
<keyword evidence="8 27" id="KW-0285">Flavoprotein</keyword>
<comment type="cofactor">
    <cofactor evidence="1 27">
        <name>FAD</name>
        <dbReference type="ChEBI" id="CHEBI:57692"/>
    </cofactor>
</comment>
<comment type="catalytic activity">
    <reaction evidence="19">
        <text>decanoyl-CoA + oxidized [electron-transfer flavoprotein] + H(+) = (2E)-decenoyl-CoA + reduced [electron-transfer flavoprotein]</text>
        <dbReference type="Rhea" id="RHEA:48176"/>
        <dbReference type="Rhea" id="RHEA-COMP:10685"/>
        <dbReference type="Rhea" id="RHEA-COMP:10686"/>
        <dbReference type="ChEBI" id="CHEBI:15378"/>
        <dbReference type="ChEBI" id="CHEBI:57692"/>
        <dbReference type="ChEBI" id="CHEBI:58307"/>
        <dbReference type="ChEBI" id="CHEBI:61406"/>
        <dbReference type="ChEBI" id="CHEBI:61430"/>
    </reaction>
</comment>
<dbReference type="InterPro" id="IPR009075">
    <property type="entry name" value="AcylCo_DH/oxidase_C"/>
</dbReference>
<evidence type="ECO:0000259" key="29">
    <source>
        <dbReference type="Pfam" id="PF02770"/>
    </source>
</evidence>
<feature type="domain" description="Acetyl-CoA dehydrogenase-like C-terminal" evidence="30">
    <location>
        <begin position="462"/>
        <end position="595"/>
    </location>
</feature>
<evidence type="ECO:0000256" key="1">
    <source>
        <dbReference type="ARBA" id="ARBA00001974"/>
    </source>
</evidence>
<dbReference type="Pfam" id="PF00441">
    <property type="entry name" value="Acyl-CoA_dh_1"/>
    <property type="match status" value="1"/>
</dbReference>
<dbReference type="GO" id="GO:0006631">
    <property type="term" value="P:fatty acid metabolic process"/>
    <property type="evidence" value="ECO:0007669"/>
    <property type="project" value="UniProtKB-KW"/>
</dbReference>
<dbReference type="EC" id="1.3.8.7" evidence="5"/>
<evidence type="ECO:0000256" key="20">
    <source>
        <dbReference type="ARBA" id="ARBA00050877"/>
    </source>
</evidence>
<dbReference type="GO" id="GO:0050660">
    <property type="term" value="F:flavin adenine dinucleotide binding"/>
    <property type="evidence" value="ECO:0007669"/>
    <property type="project" value="InterPro"/>
</dbReference>
<keyword evidence="9 27" id="KW-0274">FAD</keyword>
<dbReference type="HOGENOM" id="CLU_018204_12_1_11"/>
<evidence type="ECO:0000256" key="2">
    <source>
        <dbReference type="ARBA" id="ARBA00004872"/>
    </source>
</evidence>
<evidence type="ECO:0000256" key="10">
    <source>
        <dbReference type="ARBA" id="ARBA00022832"/>
    </source>
</evidence>
<organism evidence="31 32">
    <name type="scientific">Streptomyces xiamenensis</name>
    <dbReference type="NCBI Taxonomy" id="408015"/>
    <lineage>
        <taxon>Bacteria</taxon>
        <taxon>Bacillati</taxon>
        <taxon>Actinomycetota</taxon>
        <taxon>Actinomycetes</taxon>
        <taxon>Kitasatosporales</taxon>
        <taxon>Streptomycetaceae</taxon>
        <taxon>Streptomyces</taxon>
    </lineage>
</organism>
<dbReference type="PATRIC" id="fig|408015.6.peg.1681"/>
<protein>
    <recommendedName>
        <fullName evidence="23">Broad-specificity linear acyl-CoA dehydrogenase FadE5</fullName>
        <ecNumber evidence="7">1.3.8.1</ecNumber>
        <ecNumber evidence="5">1.3.8.7</ecNumber>
        <ecNumber evidence="6">1.3.8.8</ecNumber>
    </recommendedName>
    <alternativeName>
        <fullName evidence="25">Long-chain-acyl-CoA dehydrogenase</fullName>
    </alternativeName>
    <alternativeName>
        <fullName evidence="26">Medium-chain-acyl-CoA dehydrogenase</fullName>
    </alternativeName>
    <alternativeName>
        <fullName evidence="24">Short-chain-acyl-CoA dehydrogenase</fullName>
    </alternativeName>
</protein>
<dbReference type="GO" id="GO:0016937">
    <property type="term" value="F:short-chain fatty acyl-CoA dehydrogenase activity"/>
    <property type="evidence" value="ECO:0007669"/>
    <property type="project" value="UniProtKB-EC"/>
</dbReference>
<dbReference type="SUPFAM" id="SSF56645">
    <property type="entry name" value="Acyl-CoA dehydrogenase NM domain-like"/>
    <property type="match status" value="1"/>
</dbReference>
<dbReference type="Gene3D" id="1.20.140.10">
    <property type="entry name" value="Butyryl-CoA Dehydrogenase, subunit A, domain 3"/>
    <property type="match status" value="1"/>
</dbReference>
<evidence type="ECO:0000256" key="5">
    <source>
        <dbReference type="ARBA" id="ARBA00012033"/>
    </source>
</evidence>
<comment type="catalytic activity">
    <reaction evidence="17">
        <text>dodecanoyl-CoA + oxidized [electron-transfer flavoprotein] + H(+) = (2E)-dodecenoyl-CoA + reduced [electron-transfer flavoprotein]</text>
        <dbReference type="Rhea" id="RHEA:47296"/>
        <dbReference type="Rhea" id="RHEA-COMP:10685"/>
        <dbReference type="Rhea" id="RHEA-COMP:10686"/>
        <dbReference type="ChEBI" id="CHEBI:15378"/>
        <dbReference type="ChEBI" id="CHEBI:57330"/>
        <dbReference type="ChEBI" id="CHEBI:57375"/>
        <dbReference type="ChEBI" id="CHEBI:57692"/>
        <dbReference type="ChEBI" id="CHEBI:58307"/>
    </reaction>
</comment>
<dbReference type="InterPro" id="IPR052166">
    <property type="entry name" value="Diverse_Acyl-CoA_DH"/>
</dbReference>
<evidence type="ECO:0000256" key="27">
    <source>
        <dbReference type="RuleBase" id="RU362125"/>
    </source>
</evidence>
<dbReference type="Gene3D" id="1.10.540.10">
    <property type="entry name" value="Acyl-CoA dehydrogenase/oxidase, N-terminal domain"/>
    <property type="match status" value="1"/>
</dbReference>
<evidence type="ECO:0000259" key="28">
    <source>
        <dbReference type="Pfam" id="PF00441"/>
    </source>
</evidence>
<keyword evidence="11 27" id="KW-0560">Oxidoreductase</keyword>
<evidence type="ECO:0000256" key="18">
    <source>
        <dbReference type="ARBA" id="ARBA00050695"/>
    </source>
</evidence>
<comment type="catalytic activity">
    <reaction evidence="13">
        <text>a medium-chain 2,3-saturated fatty acyl-CoA + oxidized [electron-transfer flavoprotein] + H(+) = a medium-chain (2E)-enoyl-CoA + reduced [electron-transfer flavoprotein]</text>
        <dbReference type="Rhea" id="RHEA:14477"/>
        <dbReference type="Rhea" id="RHEA-COMP:10685"/>
        <dbReference type="Rhea" id="RHEA-COMP:10686"/>
        <dbReference type="ChEBI" id="CHEBI:15378"/>
        <dbReference type="ChEBI" id="CHEBI:57692"/>
        <dbReference type="ChEBI" id="CHEBI:58307"/>
        <dbReference type="ChEBI" id="CHEBI:83723"/>
        <dbReference type="ChEBI" id="CHEBI:83726"/>
        <dbReference type="EC" id="1.3.8.7"/>
    </reaction>
</comment>
<evidence type="ECO:0000256" key="14">
    <source>
        <dbReference type="ARBA" id="ARBA00048375"/>
    </source>
</evidence>
<proteinExistence type="inferred from homology"/>
<evidence type="ECO:0000256" key="15">
    <source>
        <dbReference type="ARBA" id="ARBA00049247"/>
    </source>
</evidence>
<dbReference type="Pfam" id="PF02770">
    <property type="entry name" value="Acyl-CoA_dh_M"/>
    <property type="match status" value="1"/>
</dbReference>
<evidence type="ECO:0000256" key="22">
    <source>
        <dbReference type="ARBA" id="ARBA00054301"/>
    </source>
</evidence>
<keyword evidence="10" id="KW-0276">Fatty acid metabolism</keyword>
<evidence type="ECO:0000256" key="26">
    <source>
        <dbReference type="ARBA" id="ARBA00077336"/>
    </source>
</evidence>
<dbReference type="FunFam" id="2.40.110.20:FF:000001">
    <property type="entry name" value="Acyl-CoA dehydrogenase AidB"/>
    <property type="match status" value="1"/>
</dbReference>
<dbReference type="GO" id="GO:0070991">
    <property type="term" value="F:medium-chain fatty acyl-CoA dehydrogenase activity"/>
    <property type="evidence" value="ECO:0007669"/>
    <property type="project" value="UniProtKB-EC"/>
</dbReference>
<evidence type="ECO:0000256" key="6">
    <source>
        <dbReference type="ARBA" id="ARBA00012040"/>
    </source>
</evidence>
<comment type="catalytic activity">
    <reaction evidence="20">
        <text>octadecanoyl-CoA + oxidized [electron-transfer flavoprotein] + H(+) = (2E)-octadecenoyl-CoA + reduced [electron-transfer flavoprotein]</text>
        <dbReference type="Rhea" id="RHEA:47240"/>
        <dbReference type="Rhea" id="RHEA-COMP:10685"/>
        <dbReference type="Rhea" id="RHEA-COMP:10686"/>
        <dbReference type="ChEBI" id="CHEBI:15378"/>
        <dbReference type="ChEBI" id="CHEBI:57394"/>
        <dbReference type="ChEBI" id="CHEBI:57692"/>
        <dbReference type="ChEBI" id="CHEBI:58307"/>
        <dbReference type="ChEBI" id="CHEBI:71412"/>
    </reaction>
</comment>
<dbReference type="Pfam" id="PF12806">
    <property type="entry name" value="Acyl-CoA_dh_C"/>
    <property type="match status" value="1"/>
</dbReference>
<dbReference type="KEGG" id="sxi:SXIM_16450"/>
<dbReference type="EC" id="1.3.8.8" evidence="6"/>
<dbReference type="PANTHER" id="PTHR42803:SF1">
    <property type="entry name" value="BROAD-SPECIFICITY LINEAR ACYL-COA DEHYDROGENASE FADE5"/>
    <property type="match status" value="1"/>
</dbReference>
<keyword evidence="12" id="KW-0443">Lipid metabolism</keyword>
<evidence type="ECO:0000256" key="7">
    <source>
        <dbReference type="ARBA" id="ARBA00012046"/>
    </source>
</evidence>
<comment type="subunit">
    <text evidence="4">Homodimer.</text>
</comment>
<evidence type="ECO:0000256" key="3">
    <source>
        <dbReference type="ARBA" id="ARBA00009347"/>
    </source>
</evidence>
<feature type="domain" description="Acyl-CoA dehydrogenase/oxidase C-terminal" evidence="28">
    <location>
        <begin position="288"/>
        <end position="443"/>
    </location>
</feature>
<evidence type="ECO:0000256" key="13">
    <source>
        <dbReference type="ARBA" id="ARBA00047882"/>
    </source>
</evidence>
<name>A0A0F7FSJ2_9ACTN</name>
<evidence type="ECO:0000256" key="25">
    <source>
        <dbReference type="ARBA" id="ARBA00077090"/>
    </source>
</evidence>
<evidence type="ECO:0000259" key="30">
    <source>
        <dbReference type="Pfam" id="PF12806"/>
    </source>
</evidence>
<dbReference type="InterPro" id="IPR006091">
    <property type="entry name" value="Acyl-CoA_Oxase/DH_mid-dom"/>
</dbReference>
<comment type="similarity">
    <text evidence="3 27">Belongs to the acyl-CoA dehydrogenase family.</text>
</comment>
<evidence type="ECO:0000256" key="21">
    <source>
        <dbReference type="ARBA" id="ARBA00052387"/>
    </source>
</evidence>
<dbReference type="EC" id="1.3.8.1" evidence="7"/>
<evidence type="ECO:0000256" key="9">
    <source>
        <dbReference type="ARBA" id="ARBA00022827"/>
    </source>
</evidence>
<gene>
    <name evidence="31" type="ORF">SXIM_16450</name>
</gene>
<evidence type="ECO:0000256" key="4">
    <source>
        <dbReference type="ARBA" id="ARBA00011738"/>
    </source>
</evidence>
<dbReference type="STRING" id="408015.SXIM_16450"/>
<dbReference type="Proteomes" id="UP000034034">
    <property type="component" value="Chromosome"/>
</dbReference>
<evidence type="ECO:0000256" key="23">
    <source>
        <dbReference type="ARBA" id="ARBA00069359"/>
    </source>
</evidence>